<reference evidence="4 5" key="1">
    <citation type="submission" date="2021-11" db="EMBL/GenBank/DDBJ databases">
        <title>Black yeast isolated from Biological Soil Crust.</title>
        <authorList>
            <person name="Kurbessoian T."/>
        </authorList>
    </citation>
    <scope>NUCLEOTIDE SEQUENCE [LARGE SCALE GENOMIC DNA]</scope>
    <source>
        <strain evidence="4 5">CCFEE 5522</strain>
    </source>
</reference>
<evidence type="ECO:0000313" key="4">
    <source>
        <dbReference type="EMBL" id="KAK4550432.1"/>
    </source>
</evidence>
<evidence type="ECO:0000256" key="1">
    <source>
        <dbReference type="ARBA" id="ARBA00007626"/>
    </source>
</evidence>
<evidence type="ECO:0000256" key="3">
    <source>
        <dbReference type="SAM" id="MobiDB-lite"/>
    </source>
</evidence>
<accession>A0AAV9JZE2</accession>
<dbReference type="Pfam" id="PF13041">
    <property type="entry name" value="PPR_2"/>
    <property type="match status" value="1"/>
</dbReference>
<sequence length="1051" mass="116147">MLPPYVCTRCAIQQRLRLHLQWLQQSRRGFSLATTLKQNASYRHGTEEQSPRTSRWGDVERQDRGSIARPAWREGNAPARSIADTEGRGRYSGQSLQPEQLLDQLNKPTPRRNAFPRGREQVASRKPEYLHSGTPLLPPQLKEKVDRFITCGPGGHNDAEAWKILQAIEQEPGEGVLRSLGVHKWFVRAFIGFAMRATQRCVVAEPRQERASIALPRPSELLRLLPVFHIDATDVWARVIWQLASAITERQVSEADAQKDMAFSELMLLWNMAFATRLQRQQPTRNIPATTVDLDWSFLPSLETLAATMGQRDARSGRMSFDDALAMLLPDLRNNRTSRGEYYDFASAALITVDLLRRSGISGGGDTLIGYSSPPQYAPFATLVEGILKTTPTPALPDAFKHRLGDPEVKDSYLGVVERLGLVYAAYRVSTRQLESYSAKTGAAEDVHTAEQPSARQPGDDVAPDVALAEAASRSNPVQDVLLEHQKDNPTTTPASVMQPQADGLPEAVDEAVLLPSSSNTQKPHRSRDEVTDRFVNMRISRLGQAMQKQDASLAEYIKTEILDFASSPEKPPLPDQLYEHLMLALLSLRKAQAAIEVWNHFVQAGRQPTAKTYTVMMRGAQQVRDVNGMEAFWVKMRGAGVQPDIHAWSTRIFGLIRGGKVDFGLRALNDLGQEWIGAARAKQAAAVPKKHGGRRQVGAPPDIAPSEVSKIFEGDIDGVPRPSLVAMNSAVSALASRSDQHIPKVLGWGRTFGLEPDGTTYNVLLNVTMRHGQADEALAILKRMADRGIPADSTTWTVLLSAFFEGRVLDELAPAEQQERIMAFITGLEAATTSAVDQKGYALIIDRLLKAYDNPHAASAVLAHMTSRGLQPTAHIYTILMASYFQRHPPDFAAAEALWRQIQADDSGRGAALDGVFYDRMIEAYATHHWTVGGTAPLLTFLAHATQSAGQRPSWRALHLAARAFAERGEWDRLVQIVDQAREWVRRGDSEMVVGERAYGQRDFWGFVIETGVLRGEGVERPEQVMRAGTGESPVVRRMGGMVGGARGDV</sequence>
<dbReference type="PANTHER" id="PTHR46128">
    <property type="entry name" value="MITOCHONDRIAL GROUP I INTRON SPLICING FACTOR CCM1"/>
    <property type="match status" value="1"/>
</dbReference>
<dbReference type="NCBIfam" id="TIGR00756">
    <property type="entry name" value="PPR"/>
    <property type="match status" value="2"/>
</dbReference>
<dbReference type="EMBL" id="JAVFHQ010000001">
    <property type="protein sequence ID" value="KAK4550432.1"/>
    <property type="molecule type" value="Genomic_DNA"/>
</dbReference>
<gene>
    <name evidence="4" type="ORF">LTR36_000010</name>
</gene>
<name>A0AAV9JZE2_9PEZI</name>
<feature type="compositionally biased region" description="Basic and acidic residues" evidence="3">
    <location>
        <begin position="44"/>
        <end position="66"/>
    </location>
</feature>
<evidence type="ECO:0000256" key="2">
    <source>
        <dbReference type="PROSITE-ProRule" id="PRU00708"/>
    </source>
</evidence>
<protein>
    <recommendedName>
        <fullName evidence="6">Pentatricopeptide repeat-containing protein</fullName>
    </recommendedName>
</protein>
<feature type="repeat" description="PPR" evidence="2">
    <location>
        <begin position="610"/>
        <end position="644"/>
    </location>
</feature>
<feature type="region of interest" description="Disordered" evidence="3">
    <location>
        <begin position="438"/>
        <end position="462"/>
    </location>
</feature>
<keyword evidence="5" id="KW-1185">Reference proteome</keyword>
<organism evidence="4 5">
    <name type="scientific">Oleoguttula mirabilis</name>
    <dbReference type="NCBI Taxonomy" id="1507867"/>
    <lineage>
        <taxon>Eukaryota</taxon>
        <taxon>Fungi</taxon>
        <taxon>Dikarya</taxon>
        <taxon>Ascomycota</taxon>
        <taxon>Pezizomycotina</taxon>
        <taxon>Dothideomycetes</taxon>
        <taxon>Dothideomycetidae</taxon>
        <taxon>Mycosphaerellales</taxon>
        <taxon>Teratosphaeriaceae</taxon>
        <taxon>Oleoguttula</taxon>
    </lineage>
</organism>
<comment type="caution">
    <text evidence="4">The sequence shown here is derived from an EMBL/GenBank/DDBJ whole genome shotgun (WGS) entry which is preliminary data.</text>
</comment>
<dbReference type="InterPro" id="IPR050872">
    <property type="entry name" value="PPR_P_subfamily"/>
</dbReference>
<dbReference type="InterPro" id="IPR002885">
    <property type="entry name" value="PPR_rpt"/>
</dbReference>
<evidence type="ECO:0008006" key="6">
    <source>
        <dbReference type="Google" id="ProtNLM"/>
    </source>
</evidence>
<dbReference type="AlphaFoldDB" id="A0AAV9JZE2"/>
<feature type="compositionally biased region" description="Basic and acidic residues" evidence="3">
    <location>
        <begin position="117"/>
        <end position="129"/>
    </location>
</feature>
<proteinExistence type="inferred from homology"/>
<dbReference type="Proteomes" id="UP001324427">
    <property type="component" value="Unassembled WGS sequence"/>
</dbReference>
<dbReference type="PANTHER" id="PTHR46128:SF329">
    <property type="entry name" value="MITOCHONDRIAL GROUP I INTRON SPLICING FACTOR DMR1"/>
    <property type="match status" value="1"/>
</dbReference>
<dbReference type="PROSITE" id="PS51375">
    <property type="entry name" value="PPR"/>
    <property type="match status" value="2"/>
</dbReference>
<dbReference type="InterPro" id="IPR011990">
    <property type="entry name" value="TPR-like_helical_dom_sf"/>
</dbReference>
<feature type="repeat" description="PPR" evidence="2">
    <location>
        <begin position="758"/>
        <end position="792"/>
    </location>
</feature>
<evidence type="ECO:0000313" key="5">
    <source>
        <dbReference type="Proteomes" id="UP001324427"/>
    </source>
</evidence>
<dbReference type="Gene3D" id="1.25.40.10">
    <property type="entry name" value="Tetratricopeptide repeat domain"/>
    <property type="match status" value="3"/>
</dbReference>
<feature type="region of interest" description="Disordered" evidence="3">
    <location>
        <begin position="41"/>
        <end position="136"/>
    </location>
</feature>
<comment type="similarity">
    <text evidence="1">Belongs to the PPR family. P subfamily.</text>
</comment>